<evidence type="ECO:0000256" key="4">
    <source>
        <dbReference type="SAM" id="MobiDB-lite"/>
    </source>
</evidence>
<evidence type="ECO:0000313" key="8">
    <source>
        <dbReference type="Proteomes" id="UP001209878"/>
    </source>
</evidence>
<dbReference type="InterPro" id="IPR051495">
    <property type="entry name" value="Epithelial_Barrier/Signaling"/>
</dbReference>
<dbReference type="EMBL" id="JAODUO010001361">
    <property type="protein sequence ID" value="KAK2165542.1"/>
    <property type="molecule type" value="Genomic_DNA"/>
</dbReference>
<dbReference type="AlphaFoldDB" id="A0AAD9K6A3"/>
<comment type="subcellular location">
    <subcellularLocation>
        <location evidence="1">Membrane</location>
    </subcellularLocation>
</comment>
<dbReference type="Gene3D" id="2.10.25.10">
    <property type="entry name" value="Laminin"/>
    <property type="match status" value="1"/>
</dbReference>
<keyword evidence="2" id="KW-0472">Membrane</keyword>
<dbReference type="InterPro" id="IPR000742">
    <property type="entry name" value="EGF"/>
</dbReference>
<gene>
    <name evidence="7" type="ORF">NP493_1362g01013</name>
</gene>
<evidence type="ECO:0000259" key="5">
    <source>
        <dbReference type="PROSITE" id="PS00022"/>
    </source>
</evidence>
<dbReference type="Pfam" id="PF17963">
    <property type="entry name" value="Big_9"/>
    <property type="match status" value="1"/>
</dbReference>
<accession>A0AAD9K6A3</accession>
<dbReference type="PROSITE" id="PS00022">
    <property type="entry name" value="EGF_1"/>
    <property type="match status" value="1"/>
</dbReference>
<keyword evidence="8" id="KW-1185">Reference proteome</keyword>
<dbReference type="PROSITE" id="PS01186">
    <property type="entry name" value="EGF_2"/>
    <property type="match status" value="1"/>
</dbReference>
<sequence>MGGFNGDPTDDLLPPGENAVPLSNSSSEKTIFYEFGELWRILKVDSLFHYASGESFSTFENKEFKPLFLEDIVNNMTNTERKKAEETCGKNKECIFDFAVTGNKDAAAATLATNSKNEEAAATLANASPNITVDKTFNVTVGRENVLIVTTFDLDGDTVAVNLDSKLPNGATFEDGKYKWSPTNMDPMNISFSSSDGKGGVAAAEVTVNLCNCSGHGECLFDLLADGYELKQPFRVVQCNCSTGWEGDHCESDYDGCQDNPCTEGTNCTDVTPEVELSTGKLFNCSQCPEGTEENEGTCLGNLH</sequence>
<feature type="region of interest" description="Disordered" evidence="4">
    <location>
        <begin position="1"/>
        <end position="24"/>
    </location>
</feature>
<dbReference type="Gene3D" id="2.60.40.10">
    <property type="entry name" value="Immunoglobulins"/>
    <property type="match status" value="1"/>
</dbReference>
<dbReference type="GO" id="GO:0016020">
    <property type="term" value="C:membrane"/>
    <property type="evidence" value="ECO:0007669"/>
    <property type="project" value="UniProtKB-SubCell"/>
</dbReference>
<evidence type="ECO:0000313" key="7">
    <source>
        <dbReference type="EMBL" id="KAK2165542.1"/>
    </source>
</evidence>
<dbReference type="Proteomes" id="UP001209878">
    <property type="component" value="Unassembled WGS sequence"/>
</dbReference>
<dbReference type="Pfam" id="PF23263">
    <property type="entry name" value="C8-3_MUC4"/>
    <property type="match status" value="1"/>
</dbReference>
<dbReference type="InterPro" id="IPR013783">
    <property type="entry name" value="Ig-like_fold"/>
</dbReference>
<proteinExistence type="predicted"/>
<evidence type="ECO:0000256" key="1">
    <source>
        <dbReference type="ARBA" id="ARBA00004370"/>
    </source>
</evidence>
<dbReference type="PANTHER" id="PTHR13802:SF52">
    <property type="entry name" value="MUCIN-4"/>
    <property type="match status" value="1"/>
</dbReference>
<dbReference type="PANTHER" id="PTHR13802">
    <property type="entry name" value="MUCIN 4-RELATED"/>
    <property type="match status" value="1"/>
</dbReference>
<protein>
    <recommendedName>
        <fullName evidence="5 6">EGF-like domain-containing protein</fullName>
    </recommendedName>
</protein>
<keyword evidence="3" id="KW-1015">Disulfide bond</keyword>
<evidence type="ECO:0000256" key="2">
    <source>
        <dbReference type="ARBA" id="ARBA00023136"/>
    </source>
</evidence>
<evidence type="ECO:0000256" key="3">
    <source>
        <dbReference type="ARBA" id="ARBA00023157"/>
    </source>
</evidence>
<name>A0AAD9K6A3_RIDPI</name>
<feature type="domain" description="EGF-like" evidence="5 6">
    <location>
        <begin position="239"/>
        <end position="250"/>
    </location>
</feature>
<organism evidence="7 8">
    <name type="scientific">Ridgeia piscesae</name>
    <name type="common">Tubeworm</name>
    <dbReference type="NCBI Taxonomy" id="27915"/>
    <lineage>
        <taxon>Eukaryota</taxon>
        <taxon>Metazoa</taxon>
        <taxon>Spiralia</taxon>
        <taxon>Lophotrochozoa</taxon>
        <taxon>Annelida</taxon>
        <taxon>Polychaeta</taxon>
        <taxon>Sedentaria</taxon>
        <taxon>Canalipalpata</taxon>
        <taxon>Sabellida</taxon>
        <taxon>Siboglinidae</taxon>
        <taxon>Ridgeia</taxon>
    </lineage>
</organism>
<comment type="caution">
    <text evidence="7">The sequence shown here is derived from an EMBL/GenBank/DDBJ whole genome shotgun (WGS) entry which is preliminary data.</text>
</comment>
<evidence type="ECO:0000259" key="6">
    <source>
        <dbReference type="PROSITE" id="PS01186"/>
    </source>
</evidence>
<dbReference type="InterPro" id="IPR056619">
    <property type="entry name" value="C8-3_MUC4"/>
</dbReference>
<reference evidence="7" key="1">
    <citation type="journal article" date="2023" name="Mol. Biol. Evol.">
        <title>Third-Generation Sequencing Reveals the Adaptive Role of the Epigenome in Three Deep-Sea Polychaetes.</title>
        <authorList>
            <person name="Perez M."/>
            <person name="Aroh O."/>
            <person name="Sun Y."/>
            <person name="Lan Y."/>
            <person name="Juniper S.K."/>
            <person name="Young C.R."/>
            <person name="Angers B."/>
            <person name="Qian P.Y."/>
        </authorList>
    </citation>
    <scope>NUCLEOTIDE SEQUENCE</scope>
    <source>
        <strain evidence="7">R07B-5</strain>
    </source>
</reference>